<dbReference type="Gene3D" id="2.60.40.60">
    <property type="entry name" value="Cadherins"/>
    <property type="match status" value="4"/>
</dbReference>
<evidence type="ECO:0000256" key="3">
    <source>
        <dbReference type="ARBA" id="ARBA00022737"/>
    </source>
</evidence>
<keyword evidence="4 8" id="KW-0106">Calcium</keyword>
<dbReference type="SUPFAM" id="SSF49313">
    <property type="entry name" value="Cadherin-like"/>
    <property type="match status" value="3"/>
</dbReference>
<dbReference type="PANTHER" id="PTHR24025:SF28">
    <property type="entry name" value="PUTATIVE-RELATED"/>
    <property type="match status" value="1"/>
</dbReference>
<dbReference type="GO" id="GO:0009653">
    <property type="term" value="P:anatomical structure morphogenesis"/>
    <property type="evidence" value="ECO:0007669"/>
    <property type="project" value="UniProtKB-ARBA"/>
</dbReference>
<proteinExistence type="predicted"/>
<dbReference type="InterPro" id="IPR020894">
    <property type="entry name" value="Cadherin_CS"/>
</dbReference>
<keyword evidence="6" id="KW-1133">Transmembrane helix</keyword>
<dbReference type="PRINTS" id="PR00205">
    <property type="entry name" value="CADHERIN"/>
</dbReference>
<dbReference type="GO" id="GO:0060429">
    <property type="term" value="P:epithelium development"/>
    <property type="evidence" value="ECO:0007669"/>
    <property type="project" value="UniProtKB-ARBA"/>
</dbReference>
<dbReference type="SMART" id="SM00112">
    <property type="entry name" value="CA"/>
    <property type="match status" value="3"/>
</dbReference>
<evidence type="ECO:0000256" key="4">
    <source>
        <dbReference type="ARBA" id="ARBA00022837"/>
    </source>
</evidence>
<feature type="domain" description="Cadherin" evidence="9">
    <location>
        <begin position="195"/>
        <end position="365"/>
    </location>
</feature>
<feature type="domain" description="Cadherin" evidence="9">
    <location>
        <begin position="6"/>
        <end position="89"/>
    </location>
</feature>
<reference evidence="10" key="2">
    <citation type="submission" date="2021-09" db="EMBL/GenBank/DDBJ databases">
        <authorList>
            <person name="Jia N."/>
            <person name="Wang J."/>
            <person name="Shi W."/>
            <person name="Du L."/>
            <person name="Sun Y."/>
            <person name="Zhan W."/>
            <person name="Jiang J."/>
            <person name="Wang Q."/>
            <person name="Zhang B."/>
            <person name="Ji P."/>
            <person name="Sakyi L.B."/>
            <person name="Cui X."/>
            <person name="Yuan T."/>
            <person name="Jiang B."/>
            <person name="Yang W."/>
            <person name="Lam T.T.-Y."/>
            <person name="Chang Q."/>
            <person name="Ding S."/>
            <person name="Wang X."/>
            <person name="Zhu J."/>
            <person name="Ruan X."/>
            <person name="Zhao L."/>
            <person name="Wei J."/>
            <person name="Que T."/>
            <person name="Du C."/>
            <person name="Cheng J."/>
            <person name="Dai P."/>
            <person name="Han X."/>
            <person name="Huang E."/>
            <person name="Gao Y."/>
            <person name="Liu J."/>
            <person name="Shao H."/>
            <person name="Ye R."/>
            <person name="Li L."/>
            <person name="Wei W."/>
            <person name="Wang X."/>
            <person name="Wang C."/>
            <person name="Huo Q."/>
            <person name="Li W."/>
            <person name="Guo W."/>
            <person name="Chen H."/>
            <person name="Chen S."/>
            <person name="Zhou L."/>
            <person name="Zhou L."/>
            <person name="Ni X."/>
            <person name="Tian J."/>
            <person name="Zhou Y."/>
            <person name="Sheng Y."/>
            <person name="Liu T."/>
            <person name="Pan Y."/>
            <person name="Xia L."/>
            <person name="Li J."/>
            <person name="Zhao F."/>
            <person name="Cao W."/>
        </authorList>
    </citation>
    <scope>NUCLEOTIDE SEQUENCE</scope>
    <source>
        <strain evidence="10">Rmic-2018</strain>
        <tissue evidence="10">Larvae</tissue>
    </source>
</reference>
<name>A0A9J6F3S8_RHIMP</name>
<dbReference type="EMBL" id="JABSTU010000001">
    <property type="protein sequence ID" value="KAH8040853.1"/>
    <property type="molecule type" value="Genomic_DNA"/>
</dbReference>
<dbReference type="FunFam" id="2.60.40.60:FF:000020">
    <property type="entry name" value="Dachsous cadherin-related 1b"/>
    <property type="match status" value="2"/>
</dbReference>
<accession>A0A9J6F3S8</accession>
<keyword evidence="7" id="KW-0472">Membrane</keyword>
<dbReference type="Proteomes" id="UP000821866">
    <property type="component" value="Chromosome 1"/>
</dbReference>
<dbReference type="GO" id="GO:0005911">
    <property type="term" value="C:cell-cell junction"/>
    <property type="evidence" value="ECO:0007669"/>
    <property type="project" value="TreeGrafter"/>
</dbReference>
<dbReference type="InterPro" id="IPR002126">
    <property type="entry name" value="Cadherin-like_dom"/>
</dbReference>
<evidence type="ECO:0000256" key="8">
    <source>
        <dbReference type="PROSITE-ProRule" id="PRU00043"/>
    </source>
</evidence>
<dbReference type="InterPro" id="IPR050971">
    <property type="entry name" value="Cadherin-domain_protein"/>
</dbReference>
<dbReference type="PANTHER" id="PTHR24025">
    <property type="entry name" value="DESMOGLEIN FAMILY MEMBER"/>
    <property type="match status" value="1"/>
</dbReference>
<keyword evidence="5" id="KW-0130">Cell adhesion</keyword>
<evidence type="ECO:0000256" key="1">
    <source>
        <dbReference type="ARBA" id="ARBA00004370"/>
    </source>
</evidence>
<evidence type="ECO:0000256" key="7">
    <source>
        <dbReference type="ARBA" id="ARBA00023136"/>
    </source>
</evidence>
<comment type="caution">
    <text evidence="10">The sequence shown here is derived from an EMBL/GenBank/DDBJ whole genome shotgun (WGS) entry which is preliminary data.</text>
</comment>
<gene>
    <name evidence="10" type="ORF">HPB51_013023</name>
</gene>
<dbReference type="PROSITE" id="PS50268">
    <property type="entry name" value="CADHERIN_2"/>
    <property type="match status" value="3"/>
</dbReference>
<reference evidence="10" key="1">
    <citation type="journal article" date="2020" name="Cell">
        <title>Large-Scale Comparative Analyses of Tick Genomes Elucidate Their Genetic Diversity and Vector Capacities.</title>
        <authorList>
            <consortium name="Tick Genome and Microbiome Consortium (TIGMIC)"/>
            <person name="Jia N."/>
            <person name="Wang J."/>
            <person name="Shi W."/>
            <person name="Du L."/>
            <person name="Sun Y."/>
            <person name="Zhan W."/>
            <person name="Jiang J.F."/>
            <person name="Wang Q."/>
            <person name="Zhang B."/>
            <person name="Ji P."/>
            <person name="Bell-Sakyi L."/>
            <person name="Cui X.M."/>
            <person name="Yuan T.T."/>
            <person name="Jiang B.G."/>
            <person name="Yang W.F."/>
            <person name="Lam T.T."/>
            <person name="Chang Q.C."/>
            <person name="Ding S.J."/>
            <person name="Wang X.J."/>
            <person name="Zhu J.G."/>
            <person name="Ruan X.D."/>
            <person name="Zhao L."/>
            <person name="Wei J.T."/>
            <person name="Ye R.Z."/>
            <person name="Que T.C."/>
            <person name="Du C.H."/>
            <person name="Zhou Y.H."/>
            <person name="Cheng J.X."/>
            <person name="Dai P.F."/>
            <person name="Guo W.B."/>
            <person name="Han X.H."/>
            <person name="Huang E.J."/>
            <person name="Li L.F."/>
            <person name="Wei W."/>
            <person name="Gao Y.C."/>
            <person name="Liu J.Z."/>
            <person name="Shao H.Z."/>
            <person name="Wang X."/>
            <person name="Wang C.C."/>
            <person name="Yang T.C."/>
            <person name="Huo Q.B."/>
            <person name="Li W."/>
            <person name="Chen H.Y."/>
            <person name="Chen S.E."/>
            <person name="Zhou L.G."/>
            <person name="Ni X.B."/>
            <person name="Tian J.H."/>
            <person name="Sheng Y."/>
            <person name="Liu T."/>
            <person name="Pan Y.S."/>
            <person name="Xia L.Y."/>
            <person name="Li J."/>
            <person name="Zhao F."/>
            <person name="Cao W.C."/>
        </authorList>
    </citation>
    <scope>NUCLEOTIDE SEQUENCE</scope>
    <source>
        <strain evidence="10">Rmic-2018</strain>
    </source>
</reference>
<keyword evidence="3" id="KW-0677">Repeat</keyword>
<dbReference type="GO" id="GO:0005886">
    <property type="term" value="C:plasma membrane"/>
    <property type="evidence" value="ECO:0007669"/>
    <property type="project" value="InterPro"/>
</dbReference>
<evidence type="ECO:0000256" key="5">
    <source>
        <dbReference type="ARBA" id="ARBA00022889"/>
    </source>
</evidence>
<keyword evidence="2" id="KW-0812">Transmembrane</keyword>
<dbReference type="PROSITE" id="PS00232">
    <property type="entry name" value="CADHERIN_1"/>
    <property type="match status" value="2"/>
</dbReference>
<dbReference type="AlphaFoldDB" id="A0A9J6F3S8"/>
<evidence type="ECO:0000313" key="10">
    <source>
        <dbReference type="EMBL" id="KAH8040853.1"/>
    </source>
</evidence>
<dbReference type="InterPro" id="IPR015919">
    <property type="entry name" value="Cadherin-like_sf"/>
</dbReference>
<dbReference type="VEuPathDB" id="VectorBase:LOC119162634"/>
<dbReference type="GO" id="GO:0007156">
    <property type="term" value="P:homophilic cell adhesion via plasma membrane adhesion molecules"/>
    <property type="evidence" value="ECO:0007669"/>
    <property type="project" value="InterPro"/>
</dbReference>
<evidence type="ECO:0000259" key="9">
    <source>
        <dbReference type="PROSITE" id="PS50268"/>
    </source>
</evidence>
<sequence>MKAWLVLQVSATDRDTGNNARLSFRLTASGEFGIFPNSGLLYIREPLDREACDLHWLSVVVVDNGSPAMSATASVEVHVLDANDNAPEFSATSLELAVPENLPAGHLVGQLQARDQDAGSNAVLRYSLLHSNGSSFKVDPVTGDVHSLATLDREVQASYELLVRVQDQGTPTLSSTARLRISVVDENDNAPVFVEPLDRLLNVREHQPVGSELVQVRAVDADEGPNGQVIYEIVPGGDRGRATCLSSSVCCTGLKVGGMALVLVAEVSRGGTAVMQHLDLGVVRERFDALQQRSGQQRDGRMAFSVDAHTGRLITRLVLDRESQEEFSLVVVARDRGHPPREARLALLVRVLGLHHLPGSATPGGSMRRLRVREGAAAGTVLGSLAPHPAGATFCLLGEPLVFDVALTSLTPGMKLEQSKSGASPLPQLGRQLTNFPSPELTACVWGTFSCAGAL</sequence>
<evidence type="ECO:0000313" key="11">
    <source>
        <dbReference type="Proteomes" id="UP000821866"/>
    </source>
</evidence>
<dbReference type="GO" id="GO:0005509">
    <property type="term" value="F:calcium ion binding"/>
    <property type="evidence" value="ECO:0007669"/>
    <property type="project" value="UniProtKB-UniRule"/>
</dbReference>
<feature type="domain" description="Cadherin" evidence="9">
    <location>
        <begin position="90"/>
        <end position="193"/>
    </location>
</feature>
<comment type="subcellular location">
    <subcellularLocation>
        <location evidence="1">Membrane</location>
    </subcellularLocation>
</comment>
<organism evidence="10 11">
    <name type="scientific">Rhipicephalus microplus</name>
    <name type="common">Cattle tick</name>
    <name type="synonym">Boophilus microplus</name>
    <dbReference type="NCBI Taxonomy" id="6941"/>
    <lineage>
        <taxon>Eukaryota</taxon>
        <taxon>Metazoa</taxon>
        <taxon>Ecdysozoa</taxon>
        <taxon>Arthropoda</taxon>
        <taxon>Chelicerata</taxon>
        <taxon>Arachnida</taxon>
        <taxon>Acari</taxon>
        <taxon>Parasitiformes</taxon>
        <taxon>Ixodida</taxon>
        <taxon>Ixodoidea</taxon>
        <taxon>Ixodidae</taxon>
        <taxon>Rhipicephalinae</taxon>
        <taxon>Rhipicephalus</taxon>
        <taxon>Boophilus</taxon>
    </lineage>
</organism>
<dbReference type="Pfam" id="PF00028">
    <property type="entry name" value="Cadherin"/>
    <property type="match status" value="3"/>
</dbReference>
<dbReference type="CDD" id="cd11304">
    <property type="entry name" value="Cadherin_repeat"/>
    <property type="match status" value="3"/>
</dbReference>
<evidence type="ECO:0000256" key="2">
    <source>
        <dbReference type="ARBA" id="ARBA00022692"/>
    </source>
</evidence>
<keyword evidence="11" id="KW-1185">Reference proteome</keyword>
<protein>
    <recommendedName>
        <fullName evidence="9">Cadherin domain-containing protein</fullName>
    </recommendedName>
</protein>
<evidence type="ECO:0000256" key="6">
    <source>
        <dbReference type="ARBA" id="ARBA00022989"/>
    </source>
</evidence>